<proteinExistence type="predicted"/>
<dbReference type="EMBL" id="CP002546">
    <property type="protein sequence ID" value="ADY58100.1"/>
    <property type="molecule type" value="Genomic_DNA"/>
</dbReference>
<keyword evidence="2" id="KW-1185">Reference proteome</keyword>
<dbReference type="InterPro" id="IPR036390">
    <property type="entry name" value="WH_DNA-bd_sf"/>
</dbReference>
<dbReference type="eggNOG" id="COG1695">
    <property type="taxonomic scope" value="Bacteria"/>
</dbReference>
<gene>
    <name evidence="1" type="ordered locus">Plabr_0473</name>
</gene>
<dbReference type="AlphaFoldDB" id="F0SS89"/>
<dbReference type="RefSeq" id="WP_013626844.1">
    <property type="nucleotide sequence ID" value="NC_015174.1"/>
</dbReference>
<dbReference type="OrthoDB" id="3186544at2"/>
<evidence type="ECO:0000313" key="2">
    <source>
        <dbReference type="Proteomes" id="UP000006860"/>
    </source>
</evidence>
<dbReference type="InterPro" id="IPR036388">
    <property type="entry name" value="WH-like_DNA-bd_sf"/>
</dbReference>
<accession>F0SS89</accession>
<dbReference type="SUPFAM" id="SSF46785">
    <property type="entry name" value="Winged helix' DNA-binding domain"/>
    <property type="match status" value="1"/>
</dbReference>
<organism evidence="1 2">
    <name type="scientific">Rubinisphaera brasiliensis (strain ATCC 49424 / DSM 5305 / JCM 21570 / IAM 15109 / NBRC 103401 / IFAM 1448)</name>
    <name type="common">Planctomyces brasiliensis</name>
    <dbReference type="NCBI Taxonomy" id="756272"/>
    <lineage>
        <taxon>Bacteria</taxon>
        <taxon>Pseudomonadati</taxon>
        <taxon>Planctomycetota</taxon>
        <taxon>Planctomycetia</taxon>
        <taxon>Planctomycetales</taxon>
        <taxon>Planctomycetaceae</taxon>
        <taxon>Rubinisphaera</taxon>
    </lineage>
</organism>
<name>F0SS89_RUBBR</name>
<protein>
    <submittedName>
        <fullName evidence="1">Uncharacterized protein</fullName>
    </submittedName>
</protein>
<dbReference type="Proteomes" id="UP000006860">
    <property type="component" value="Chromosome"/>
</dbReference>
<dbReference type="HOGENOM" id="CLU_2303916_0_0_0"/>
<sequence length="100" mass="11584">MSHNIPRELSDVQFVLLGLIVDGEKTGSELRQELRDNYGWDTSTSSFYTYFDRLANESYCSVKSTKAGKKFKILAKGRKAFQKKLKFISESLENWKTHLK</sequence>
<dbReference type="KEGG" id="pbs:Plabr_0473"/>
<evidence type="ECO:0000313" key="1">
    <source>
        <dbReference type="EMBL" id="ADY58100.1"/>
    </source>
</evidence>
<reference evidence="2" key="1">
    <citation type="submission" date="2011-02" db="EMBL/GenBank/DDBJ databases">
        <title>The complete genome of Planctomyces brasiliensis DSM 5305.</title>
        <authorList>
            <person name="Lucas S."/>
            <person name="Copeland A."/>
            <person name="Lapidus A."/>
            <person name="Bruce D."/>
            <person name="Goodwin L."/>
            <person name="Pitluck S."/>
            <person name="Kyrpides N."/>
            <person name="Mavromatis K."/>
            <person name="Pagani I."/>
            <person name="Ivanova N."/>
            <person name="Ovchinnikova G."/>
            <person name="Lu M."/>
            <person name="Detter J.C."/>
            <person name="Han C."/>
            <person name="Land M."/>
            <person name="Hauser L."/>
            <person name="Markowitz V."/>
            <person name="Cheng J.-F."/>
            <person name="Hugenholtz P."/>
            <person name="Woyke T."/>
            <person name="Wu D."/>
            <person name="Tindall B."/>
            <person name="Pomrenke H.G."/>
            <person name="Brambilla E."/>
            <person name="Klenk H.-P."/>
            <person name="Eisen J.A."/>
        </authorList>
    </citation>
    <scope>NUCLEOTIDE SEQUENCE [LARGE SCALE GENOMIC DNA]</scope>
    <source>
        <strain evidence="2">ATCC 49424 / DSM 5305 / JCM 21570 / NBRC 103401 / IFAM 1448</strain>
    </source>
</reference>
<dbReference type="Gene3D" id="1.10.10.10">
    <property type="entry name" value="Winged helix-like DNA-binding domain superfamily/Winged helix DNA-binding domain"/>
    <property type="match status" value="1"/>
</dbReference>